<evidence type="ECO:0000313" key="1">
    <source>
        <dbReference type="EMBL" id="KAJ1986530.1"/>
    </source>
</evidence>
<gene>
    <name evidence="1" type="ORF">EDC05_006250</name>
</gene>
<evidence type="ECO:0000313" key="2">
    <source>
        <dbReference type="Proteomes" id="UP001151295"/>
    </source>
</evidence>
<accession>A0ABQ8PDV5</accession>
<sequence length="94" mass="10154">EIEISSVKYGSEACIEDTKGQDLVSGIGLQSAYGKHVAVCMATHSTLASTRRLVIQVGPHVLRACIEWGLLEPFGPKPEGFEHTLCKELELGSE</sequence>
<proteinExistence type="predicted"/>
<reference evidence="1" key="1">
    <citation type="submission" date="2022-07" db="EMBL/GenBank/DDBJ databases">
        <title>Phylogenomic reconstructions and comparative analyses of Kickxellomycotina fungi.</title>
        <authorList>
            <person name="Reynolds N.K."/>
            <person name="Stajich J.E."/>
            <person name="Barry K."/>
            <person name="Grigoriev I.V."/>
            <person name="Crous P."/>
            <person name="Smith M.E."/>
        </authorList>
    </citation>
    <scope>NUCLEOTIDE SEQUENCE</scope>
    <source>
        <strain evidence="1">BCRC 34882</strain>
    </source>
</reference>
<protein>
    <submittedName>
        <fullName evidence="1">Uncharacterized protein</fullName>
    </submittedName>
</protein>
<feature type="non-terminal residue" evidence="1">
    <location>
        <position position="1"/>
    </location>
</feature>
<name>A0ABQ8PDV5_9FUNG</name>
<comment type="caution">
    <text evidence="1">The sequence shown here is derived from an EMBL/GenBank/DDBJ whole genome shotgun (WGS) entry which is preliminary data.</text>
</comment>
<dbReference type="Proteomes" id="UP001151295">
    <property type="component" value="Unassembled WGS sequence"/>
</dbReference>
<keyword evidence="2" id="KW-1185">Reference proteome</keyword>
<organism evidence="1 2">
    <name type="scientific">Coemansia umbellata</name>
    <dbReference type="NCBI Taxonomy" id="1424467"/>
    <lineage>
        <taxon>Eukaryota</taxon>
        <taxon>Fungi</taxon>
        <taxon>Fungi incertae sedis</taxon>
        <taxon>Zoopagomycota</taxon>
        <taxon>Kickxellomycotina</taxon>
        <taxon>Kickxellomycetes</taxon>
        <taxon>Kickxellales</taxon>
        <taxon>Kickxellaceae</taxon>
        <taxon>Coemansia</taxon>
    </lineage>
</organism>
<dbReference type="EMBL" id="JANBQD010000167">
    <property type="protein sequence ID" value="KAJ1986530.1"/>
    <property type="molecule type" value="Genomic_DNA"/>
</dbReference>